<dbReference type="EMBL" id="JAVDQK010000004">
    <property type="protein sequence ID" value="MDR6218281.1"/>
    <property type="molecule type" value="Genomic_DNA"/>
</dbReference>
<evidence type="ECO:0000313" key="2">
    <source>
        <dbReference type="EMBL" id="MDR6218281.1"/>
    </source>
</evidence>
<feature type="compositionally biased region" description="Low complexity" evidence="1">
    <location>
        <begin position="139"/>
        <end position="163"/>
    </location>
</feature>
<reference evidence="2" key="1">
    <citation type="submission" date="2023-07" db="EMBL/GenBank/DDBJ databases">
        <title>Sorghum-associated microbial communities from plants grown in Nebraska, USA.</title>
        <authorList>
            <person name="Schachtman D."/>
        </authorList>
    </citation>
    <scope>NUCLEOTIDE SEQUENCE</scope>
    <source>
        <strain evidence="2">BE330</strain>
    </source>
</reference>
<proteinExistence type="predicted"/>
<evidence type="ECO:0000313" key="3">
    <source>
        <dbReference type="Proteomes" id="UP001185331"/>
    </source>
</evidence>
<dbReference type="RefSeq" id="WP_309854627.1">
    <property type="nucleotide sequence ID" value="NZ_JAVDQJ010000005.1"/>
</dbReference>
<sequence length="163" mass="17870">MPYQTLDLVLNNLNDKGRSAKFMKLLHSAVREGRVDAAYLPGRVEIPATTRSNSAAPRTSRNMIIEITPAFDAWFAEVNAELTGPERKPAVTLEAFESGELSFEQYVQETRRLLNSKYERGQQLGRSTKAAREAKTRSAKGAGARSKKAASATSKPAASARSR</sequence>
<protein>
    <submittedName>
        <fullName evidence="2">Uncharacterized protein</fullName>
    </submittedName>
</protein>
<gene>
    <name evidence="2" type="ORF">J2Y00_001844</name>
</gene>
<dbReference type="AlphaFoldDB" id="A0AAE3XC24"/>
<dbReference type="Proteomes" id="UP001185331">
    <property type="component" value="Unassembled WGS sequence"/>
</dbReference>
<evidence type="ECO:0000256" key="1">
    <source>
        <dbReference type="SAM" id="MobiDB-lite"/>
    </source>
</evidence>
<organism evidence="2 3">
    <name type="scientific">Deinococcus soli</name>
    <name type="common">ex Cha et al. 2016</name>
    <dbReference type="NCBI Taxonomy" id="1309411"/>
    <lineage>
        <taxon>Bacteria</taxon>
        <taxon>Thermotogati</taxon>
        <taxon>Deinococcota</taxon>
        <taxon>Deinococci</taxon>
        <taxon>Deinococcales</taxon>
        <taxon>Deinococcaceae</taxon>
        <taxon>Deinococcus</taxon>
    </lineage>
</organism>
<comment type="caution">
    <text evidence="2">The sequence shown here is derived from an EMBL/GenBank/DDBJ whole genome shotgun (WGS) entry which is preliminary data.</text>
</comment>
<name>A0AAE3XC24_9DEIO</name>
<feature type="region of interest" description="Disordered" evidence="1">
    <location>
        <begin position="117"/>
        <end position="163"/>
    </location>
</feature>
<accession>A0AAE3XC24</accession>